<accession>A0A2T3XNX0</accession>
<evidence type="ECO:0000256" key="1">
    <source>
        <dbReference type="SAM" id="MobiDB-lite"/>
    </source>
</evidence>
<organism evidence="2 3">
    <name type="scientific">Trinickia symbiotica</name>
    <dbReference type="NCBI Taxonomy" id="863227"/>
    <lineage>
        <taxon>Bacteria</taxon>
        <taxon>Pseudomonadati</taxon>
        <taxon>Pseudomonadota</taxon>
        <taxon>Betaproteobacteria</taxon>
        <taxon>Burkholderiales</taxon>
        <taxon>Burkholderiaceae</taxon>
        <taxon>Trinickia</taxon>
    </lineage>
</organism>
<protein>
    <submittedName>
        <fullName evidence="2">Uncharacterized protein</fullName>
    </submittedName>
</protein>
<dbReference type="AlphaFoldDB" id="A0A2T3XNX0"/>
<dbReference type="EMBL" id="PYUC01000013">
    <property type="protein sequence ID" value="PTB18209.1"/>
    <property type="molecule type" value="Genomic_DNA"/>
</dbReference>
<name>A0A2T3XNX0_9BURK</name>
<feature type="region of interest" description="Disordered" evidence="1">
    <location>
        <begin position="1"/>
        <end position="20"/>
    </location>
</feature>
<reference evidence="2 3" key="1">
    <citation type="submission" date="2018-03" db="EMBL/GenBank/DDBJ databases">
        <title>Whole genome analyses suggest that Burkholderia sensu lato contains two further novel genera in the rhizoxinica-symbiotica group Mycetohabitans gen. nov., and Trinickia gen. nov.: implications for the evolution of diazotrophy and nodulation in the Burkholderiaceae.</title>
        <authorList>
            <person name="Estrada De Los Santos P."/>
            <person name="Palmer M."/>
            <person name="Chavez-Ramirez B."/>
            <person name="Steenkamp E.T."/>
            <person name="Hirsch A.M."/>
            <person name="Manyaka P."/>
            <person name="Maluk M."/>
            <person name="Lafos M."/>
            <person name="Crook M."/>
            <person name="Gross E."/>
            <person name="Simon M.F."/>
            <person name="Bueno Dos Reis Junior F."/>
            <person name="Poole P.S."/>
            <person name="Venter S.N."/>
            <person name="James E.K."/>
        </authorList>
    </citation>
    <scope>NUCLEOTIDE SEQUENCE [LARGE SCALE GENOMIC DNA]</scope>
    <source>
        <strain evidence="2 3">JPY-366</strain>
    </source>
</reference>
<proteinExistence type="predicted"/>
<evidence type="ECO:0000313" key="2">
    <source>
        <dbReference type="EMBL" id="PTB18209.1"/>
    </source>
</evidence>
<sequence length="62" mass="6810">MGTPSCRGPRKGRSQRAEPQFARAAALDRAAGKAHCAEEKPSEIGIYATNQRNSNKNRMIRP</sequence>
<comment type="caution">
    <text evidence="2">The sequence shown here is derived from an EMBL/GenBank/DDBJ whole genome shotgun (WGS) entry which is preliminary data.</text>
</comment>
<gene>
    <name evidence="2" type="ORF">C9I57_23765</name>
</gene>
<evidence type="ECO:0000313" key="3">
    <source>
        <dbReference type="Proteomes" id="UP000240638"/>
    </source>
</evidence>
<dbReference type="Proteomes" id="UP000240638">
    <property type="component" value="Unassembled WGS sequence"/>
</dbReference>